<keyword evidence="1" id="KW-0812">Transmembrane</keyword>
<feature type="non-terminal residue" evidence="2">
    <location>
        <position position="1"/>
    </location>
</feature>
<organism evidence="2 3">
    <name type="scientific">Pristionchus entomophagus</name>
    <dbReference type="NCBI Taxonomy" id="358040"/>
    <lineage>
        <taxon>Eukaryota</taxon>
        <taxon>Metazoa</taxon>
        <taxon>Ecdysozoa</taxon>
        <taxon>Nematoda</taxon>
        <taxon>Chromadorea</taxon>
        <taxon>Rhabditida</taxon>
        <taxon>Rhabditina</taxon>
        <taxon>Diplogasteromorpha</taxon>
        <taxon>Diplogasteroidea</taxon>
        <taxon>Neodiplogasteridae</taxon>
        <taxon>Pristionchus</taxon>
    </lineage>
</organism>
<keyword evidence="3" id="KW-1185">Reference proteome</keyword>
<keyword evidence="1" id="KW-0472">Membrane</keyword>
<gene>
    <name evidence="2" type="ORF">PENTCL1PPCAC_17296</name>
</gene>
<comment type="caution">
    <text evidence="2">The sequence shown here is derived from an EMBL/GenBank/DDBJ whole genome shotgun (WGS) entry which is preliminary data.</text>
</comment>
<name>A0AAV5TL94_9BILA</name>
<keyword evidence="1" id="KW-1133">Transmembrane helix</keyword>
<dbReference type="AlphaFoldDB" id="A0AAV5TL94"/>
<dbReference type="EMBL" id="BTSX01000004">
    <property type="protein sequence ID" value="GMS95121.1"/>
    <property type="molecule type" value="Genomic_DNA"/>
</dbReference>
<reference evidence="2" key="1">
    <citation type="submission" date="2023-10" db="EMBL/GenBank/DDBJ databases">
        <title>Genome assembly of Pristionchus species.</title>
        <authorList>
            <person name="Yoshida K."/>
            <person name="Sommer R.J."/>
        </authorList>
    </citation>
    <scope>NUCLEOTIDE SEQUENCE</scope>
    <source>
        <strain evidence="2">RS0144</strain>
    </source>
</reference>
<evidence type="ECO:0000256" key="1">
    <source>
        <dbReference type="SAM" id="Phobius"/>
    </source>
</evidence>
<feature type="transmembrane region" description="Helical" evidence="1">
    <location>
        <begin position="72"/>
        <end position="96"/>
    </location>
</feature>
<dbReference type="Proteomes" id="UP001432027">
    <property type="component" value="Unassembled WGS sequence"/>
</dbReference>
<accession>A0AAV5TL94</accession>
<proteinExistence type="predicted"/>
<protein>
    <submittedName>
        <fullName evidence="2">Uncharacterized protein</fullName>
    </submittedName>
</protein>
<sequence>QDSESYCSDQLCVNTLSQAVRNESVFADVDSIQLSDIDVSLFRYSLPVDVPRLVMMEGRPAGMESAIDLRFYAVYIIDTALLLILLLLFGSIVTALKSQLVIDANQNDRLRILCGFIDFLSRMLHDLLNGTRRLLIDTGVLMENEYSAFGPLTTVIKDERERLERLCNDEDDVALLWDDQMFGLAALNQSLLRNCRLNRIDIPFDTSNHPLPRLERSLENGEYLYFAMPRSTARKTVERLNLILTSIFTHDLRNSLHARRYIPARSHGSSFDAYRATFPTSSKLPLN</sequence>
<evidence type="ECO:0000313" key="2">
    <source>
        <dbReference type="EMBL" id="GMS95121.1"/>
    </source>
</evidence>
<evidence type="ECO:0000313" key="3">
    <source>
        <dbReference type="Proteomes" id="UP001432027"/>
    </source>
</evidence>